<evidence type="ECO:0000256" key="1">
    <source>
        <dbReference type="SAM" id="Phobius"/>
    </source>
</evidence>
<dbReference type="PANTHER" id="PTHR38442:SF1">
    <property type="entry name" value="INNER MEMBRANE PROTEIN"/>
    <property type="match status" value="1"/>
</dbReference>
<sequence>MKLEKSKGTRKIARYSLMIMGAGFLATAPFQEVTWVELLHGGFEAGVVGGLADWFAVTALFRHPLGIKIPHTALLPNNRERMTNAIVKIIKNDWLSKESIQEKVKAIHFSEKMIISIEKEIESDYAKKAVIKLIKEMLHYIDADRITPYVKNQLLSAVSKVDMRKILVTISDTLLNEECDKKALNHILDKAEAWLKLDETALKLGTVSMNVLNKIEVDGFLQFAIKSLQSILNEEKLGGIIQNLLLSILRSLKQEGDPNREALLAYIQNEISGIGSNEKLLQSVEHWKSLLLANWEPEQMITASLNQLKENAIELVETDGFYENNIIPLIYHLLEKLKGQQDAIDQWFQQQIAILIENNHDKIGDLVQENLDKLDNETLIDMVENNIGKDLQWIRVNGAVCGFAIGMVLTTIQMVTRLM</sequence>
<evidence type="ECO:0000313" key="3">
    <source>
        <dbReference type="Proteomes" id="UP000531594"/>
    </source>
</evidence>
<dbReference type="GO" id="GO:0005886">
    <property type="term" value="C:plasma membrane"/>
    <property type="evidence" value="ECO:0007669"/>
    <property type="project" value="TreeGrafter"/>
</dbReference>
<dbReference type="RefSeq" id="WP_221452359.1">
    <property type="nucleotide sequence ID" value="NZ_JACHGK010000012.1"/>
</dbReference>
<dbReference type="InterPro" id="IPR007383">
    <property type="entry name" value="DUF445"/>
</dbReference>
<dbReference type="EMBL" id="JACHGK010000012">
    <property type="protein sequence ID" value="MBB6446661.1"/>
    <property type="molecule type" value="Genomic_DNA"/>
</dbReference>
<keyword evidence="3" id="KW-1185">Reference proteome</keyword>
<proteinExistence type="predicted"/>
<dbReference type="Pfam" id="PF04286">
    <property type="entry name" value="DUF445"/>
    <property type="match status" value="1"/>
</dbReference>
<comment type="caution">
    <text evidence="2">The sequence shown here is derived from an EMBL/GenBank/DDBJ whole genome shotgun (WGS) entry which is preliminary data.</text>
</comment>
<evidence type="ECO:0000313" key="2">
    <source>
        <dbReference type="EMBL" id="MBB6446661.1"/>
    </source>
</evidence>
<accession>A0A7X0HW37</accession>
<name>A0A7X0HW37_9BACI</name>
<keyword evidence="1" id="KW-1133">Transmembrane helix</keyword>
<keyword evidence="1" id="KW-0472">Membrane</keyword>
<keyword evidence="1" id="KW-0812">Transmembrane</keyword>
<gene>
    <name evidence="2" type="ORF">HNR53_003321</name>
</gene>
<dbReference type="PANTHER" id="PTHR38442">
    <property type="entry name" value="INNER MEMBRANE PROTEIN-RELATED"/>
    <property type="match status" value="1"/>
</dbReference>
<dbReference type="Proteomes" id="UP000531594">
    <property type="component" value="Unassembled WGS sequence"/>
</dbReference>
<organism evidence="2 3">
    <name type="scientific">Bacillus benzoevorans</name>
    <dbReference type="NCBI Taxonomy" id="1456"/>
    <lineage>
        <taxon>Bacteria</taxon>
        <taxon>Bacillati</taxon>
        <taxon>Bacillota</taxon>
        <taxon>Bacilli</taxon>
        <taxon>Bacillales</taxon>
        <taxon>Bacillaceae</taxon>
        <taxon>Bacillus</taxon>
    </lineage>
</organism>
<dbReference type="AlphaFoldDB" id="A0A7X0HW37"/>
<protein>
    <submittedName>
        <fullName evidence="2">Uncharacterized membrane-anchored protein YjiN (DUF445 family)</fullName>
    </submittedName>
</protein>
<feature type="transmembrane region" description="Helical" evidence="1">
    <location>
        <begin position="12"/>
        <end position="30"/>
    </location>
</feature>
<reference evidence="2 3" key="1">
    <citation type="submission" date="2020-08" db="EMBL/GenBank/DDBJ databases">
        <title>Genomic Encyclopedia of Type Strains, Phase IV (KMG-IV): sequencing the most valuable type-strain genomes for metagenomic binning, comparative biology and taxonomic classification.</title>
        <authorList>
            <person name="Goeker M."/>
        </authorList>
    </citation>
    <scope>NUCLEOTIDE SEQUENCE [LARGE SCALE GENOMIC DNA]</scope>
    <source>
        <strain evidence="2 3">DSM 5391</strain>
    </source>
</reference>